<sequence length="106" mass="11616">MSESPEPPEPETIGPLAVKIPKPPLISPEKKADFAAGTEKGEPLSPAARLFRQPELSCCIITIFGFQCIEATLLRHPSFSSAPVRLTSPEKYGKVFVFVFSFLKLL</sequence>
<reference evidence="1 2" key="1">
    <citation type="journal article" date="2022" name="Nat. Plants">
        <title>Genomes of leafy and leafless Platanthera orchids illuminate the evolution of mycoheterotrophy.</title>
        <authorList>
            <person name="Li M.H."/>
            <person name="Liu K.W."/>
            <person name="Li Z."/>
            <person name="Lu H.C."/>
            <person name="Ye Q.L."/>
            <person name="Zhang D."/>
            <person name="Wang J.Y."/>
            <person name="Li Y.F."/>
            <person name="Zhong Z.M."/>
            <person name="Liu X."/>
            <person name="Yu X."/>
            <person name="Liu D.K."/>
            <person name="Tu X.D."/>
            <person name="Liu B."/>
            <person name="Hao Y."/>
            <person name="Liao X.Y."/>
            <person name="Jiang Y.T."/>
            <person name="Sun W.H."/>
            <person name="Chen J."/>
            <person name="Chen Y.Q."/>
            <person name="Ai Y."/>
            <person name="Zhai J.W."/>
            <person name="Wu S.S."/>
            <person name="Zhou Z."/>
            <person name="Hsiao Y.Y."/>
            <person name="Wu W.L."/>
            <person name="Chen Y.Y."/>
            <person name="Lin Y.F."/>
            <person name="Hsu J.L."/>
            <person name="Li C.Y."/>
            <person name="Wang Z.W."/>
            <person name="Zhao X."/>
            <person name="Zhong W.Y."/>
            <person name="Ma X.K."/>
            <person name="Ma L."/>
            <person name="Huang J."/>
            <person name="Chen G.Z."/>
            <person name="Huang M.Z."/>
            <person name="Huang L."/>
            <person name="Peng D.H."/>
            <person name="Luo Y.B."/>
            <person name="Zou S.Q."/>
            <person name="Chen S.P."/>
            <person name="Lan S."/>
            <person name="Tsai W.C."/>
            <person name="Van de Peer Y."/>
            <person name="Liu Z.J."/>
        </authorList>
    </citation>
    <scope>NUCLEOTIDE SEQUENCE [LARGE SCALE GENOMIC DNA]</scope>
    <source>
        <strain evidence="1">Lor288</strain>
    </source>
</reference>
<dbReference type="EMBL" id="JBBWWR010000012">
    <property type="protein sequence ID" value="KAK8958482.1"/>
    <property type="molecule type" value="Genomic_DNA"/>
</dbReference>
<dbReference type="Proteomes" id="UP001412067">
    <property type="component" value="Unassembled WGS sequence"/>
</dbReference>
<protein>
    <submittedName>
        <fullName evidence="1">Uncharacterized protein</fullName>
    </submittedName>
</protein>
<comment type="caution">
    <text evidence="1">The sequence shown here is derived from an EMBL/GenBank/DDBJ whole genome shotgun (WGS) entry which is preliminary data.</text>
</comment>
<accession>A0ABR2M320</accession>
<proteinExistence type="predicted"/>
<organism evidence="1 2">
    <name type="scientific">Platanthera guangdongensis</name>
    <dbReference type="NCBI Taxonomy" id="2320717"/>
    <lineage>
        <taxon>Eukaryota</taxon>
        <taxon>Viridiplantae</taxon>
        <taxon>Streptophyta</taxon>
        <taxon>Embryophyta</taxon>
        <taxon>Tracheophyta</taxon>
        <taxon>Spermatophyta</taxon>
        <taxon>Magnoliopsida</taxon>
        <taxon>Liliopsida</taxon>
        <taxon>Asparagales</taxon>
        <taxon>Orchidaceae</taxon>
        <taxon>Orchidoideae</taxon>
        <taxon>Orchideae</taxon>
        <taxon>Orchidinae</taxon>
        <taxon>Platanthera</taxon>
    </lineage>
</organism>
<evidence type="ECO:0000313" key="2">
    <source>
        <dbReference type="Proteomes" id="UP001412067"/>
    </source>
</evidence>
<gene>
    <name evidence="1" type="ORF">KSP40_PGU012071</name>
</gene>
<keyword evidence="2" id="KW-1185">Reference proteome</keyword>
<evidence type="ECO:0000313" key="1">
    <source>
        <dbReference type="EMBL" id="KAK8958482.1"/>
    </source>
</evidence>
<name>A0ABR2M320_9ASPA</name>